<reference evidence="2" key="1">
    <citation type="journal article" date="2023" name="Nat. Plants">
        <title>Single-cell RNA sequencing provides a high-resolution roadmap for understanding the multicellular compartmentation of specialized metabolism.</title>
        <authorList>
            <person name="Sun S."/>
            <person name="Shen X."/>
            <person name="Li Y."/>
            <person name="Li Y."/>
            <person name="Wang S."/>
            <person name="Li R."/>
            <person name="Zhang H."/>
            <person name="Shen G."/>
            <person name="Guo B."/>
            <person name="Wei J."/>
            <person name="Xu J."/>
            <person name="St-Pierre B."/>
            <person name="Chen S."/>
            <person name="Sun C."/>
        </authorList>
    </citation>
    <scope>NUCLEOTIDE SEQUENCE [LARGE SCALE GENOMIC DNA]</scope>
</reference>
<evidence type="ECO:0000313" key="1">
    <source>
        <dbReference type="EMBL" id="KAI5659154.1"/>
    </source>
</evidence>
<proteinExistence type="predicted"/>
<protein>
    <submittedName>
        <fullName evidence="1">Uncharacterized protein</fullName>
    </submittedName>
</protein>
<gene>
    <name evidence="1" type="ORF">M9H77_27947</name>
</gene>
<comment type="caution">
    <text evidence="1">The sequence shown here is derived from an EMBL/GenBank/DDBJ whole genome shotgun (WGS) entry which is preliminary data.</text>
</comment>
<accession>A0ACC0AEC4</accession>
<dbReference type="EMBL" id="CM044706">
    <property type="protein sequence ID" value="KAI5659154.1"/>
    <property type="molecule type" value="Genomic_DNA"/>
</dbReference>
<keyword evidence="2" id="KW-1185">Reference proteome</keyword>
<dbReference type="Proteomes" id="UP001060085">
    <property type="component" value="Linkage Group LG06"/>
</dbReference>
<sequence>MSIAQRKIQKSSDSGFYGFGSGLGFYGRGRPPRALRGKSRGRRSGRSTLSSVIDLSPSTFPYIDTFLSFLYLFIENWKNVNGDENYGYRVVADCVQRSTSMACERVYELIDRTQRRDGRLQNIANAFNLCVVLITQLESMTVLPLYSYLDRTASTMQQMRDGYPLPPLHVQWDYYHSDRVSGWAEAYSDRIAN</sequence>
<evidence type="ECO:0000313" key="2">
    <source>
        <dbReference type="Proteomes" id="UP001060085"/>
    </source>
</evidence>
<name>A0ACC0AEC4_CATRO</name>
<organism evidence="1 2">
    <name type="scientific">Catharanthus roseus</name>
    <name type="common">Madagascar periwinkle</name>
    <name type="synonym">Vinca rosea</name>
    <dbReference type="NCBI Taxonomy" id="4058"/>
    <lineage>
        <taxon>Eukaryota</taxon>
        <taxon>Viridiplantae</taxon>
        <taxon>Streptophyta</taxon>
        <taxon>Embryophyta</taxon>
        <taxon>Tracheophyta</taxon>
        <taxon>Spermatophyta</taxon>
        <taxon>Magnoliopsida</taxon>
        <taxon>eudicotyledons</taxon>
        <taxon>Gunneridae</taxon>
        <taxon>Pentapetalae</taxon>
        <taxon>asterids</taxon>
        <taxon>lamiids</taxon>
        <taxon>Gentianales</taxon>
        <taxon>Apocynaceae</taxon>
        <taxon>Rauvolfioideae</taxon>
        <taxon>Vinceae</taxon>
        <taxon>Catharanthinae</taxon>
        <taxon>Catharanthus</taxon>
    </lineage>
</organism>